<dbReference type="Gene3D" id="3.30.420.380">
    <property type="match status" value="1"/>
</dbReference>
<evidence type="ECO:0000313" key="14">
    <source>
        <dbReference type="Proteomes" id="UP000016567"/>
    </source>
</evidence>
<dbReference type="RefSeq" id="WP_021709431.1">
    <property type="nucleotide sequence ID" value="NZ_BAOB01000034.1"/>
</dbReference>
<dbReference type="Gene3D" id="3.30.1360.100">
    <property type="entry name" value="General secretion pathway protein M, EpsM"/>
    <property type="match status" value="1"/>
</dbReference>
<dbReference type="GO" id="GO:0005886">
    <property type="term" value="C:plasma membrane"/>
    <property type="evidence" value="ECO:0007669"/>
    <property type="project" value="UniProtKB-SubCell"/>
</dbReference>
<keyword evidence="5" id="KW-0997">Cell inner membrane</keyword>
<evidence type="ECO:0000313" key="13">
    <source>
        <dbReference type="EMBL" id="GAD75675.1"/>
    </source>
</evidence>
<dbReference type="GO" id="GO:0015627">
    <property type="term" value="C:type II protein secretion system complex"/>
    <property type="evidence" value="ECO:0007669"/>
    <property type="project" value="InterPro"/>
</dbReference>
<evidence type="ECO:0000256" key="4">
    <source>
        <dbReference type="ARBA" id="ARBA00022475"/>
    </source>
</evidence>
<keyword evidence="3 10" id="KW-0813">Transport</keyword>
<keyword evidence="9" id="KW-0472">Membrane</keyword>
<dbReference type="SUPFAM" id="SSF53067">
    <property type="entry name" value="Actin-like ATPase domain"/>
    <property type="match status" value="2"/>
</dbReference>
<evidence type="ECO:0000256" key="6">
    <source>
        <dbReference type="ARBA" id="ARBA00022692"/>
    </source>
</evidence>
<evidence type="ECO:0000256" key="8">
    <source>
        <dbReference type="ARBA" id="ARBA00022989"/>
    </source>
</evidence>
<gene>
    <name evidence="13" type="primary">gspL</name>
    <name evidence="13" type="ORF">VAZ01S_028_00290</name>
</gene>
<comment type="subcellular location">
    <subcellularLocation>
        <location evidence="1">Cell inner membrane</location>
        <topology evidence="1">Single-pass membrane protein</topology>
    </subcellularLocation>
</comment>
<dbReference type="InterPro" id="IPR024230">
    <property type="entry name" value="GspL_cyto_dom"/>
</dbReference>
<dbReference type="AlphaFoldDB" id="U3APH0"/>
<evidence type="ECO:0000256" key="2">
    <source>
        <dbReference type="ARBA" id="ARBA00005318"/>
    </source>
</evidence>
<dbReference type="InterPro" id="IPR007812">
    <property type="entry name" value="T2SS_protein-GspL"/>
</dbReference>
<dbReference type="eggNOG" id="COG3297">
    <property type="taxonomic scope" value="Bacteria"/>
</dbReference>
<evidence type="ECO:0000256" key="9">
    <source>
        <dbReference type="ARBA" id="ARBA00023136"/>
    </source>
</evidence>
<feature type="domain" description="GspL cytoplasmic actin-ATPase-like" evidence="11">
    <location>
        <begin position="5"/>
        <end position="238"/>
    </location>
</feature>
<dbReference type="InterPro" id="IPR025691">
    <property type="entry name" value="GspL_pp_dom"/>
</dbReference>
<dbReference type="Pfam" id="PF05134">
    <property type="entry name" value="T2SSL"/>
    <property type="match status" value="1"/>
</dbReference>
<evidence type="ECO:0000256" key="5">
    <source>
        <dbReference type="ARBA" id="ARBA00022519"/>
    </source>
</evidence>
<keyword evidence="4" id="KW-1003">Cell membrane</keyword>
<sequence length="401" mass="44565">MSEFLTVRLSSEQQSTIPWLVWSTQQQEVIASGEVAGWEHLDELVSYADQRQIIVLLSGSDCVLTEVAIPPGAARQFEGMLPFLVEDEVAQDVESLHFTVLGKQSDKAQICAVESAWVETILQRFASQDLSIKRMLPDVLALPTQDGSSSAVLLGDQWLMRHSTTQGVVVDAAWLDLYLSAYIQQDNQDLKLECHSSLPDSSLLSHWVAKPEEMAMALLAQGAIESNINLLTGAFKPKSSWGKHLKVWKKTAIAASVVLALSIVQHVLMIYKYDAQAQAYRDESLRIIKQIFPDKTKFRGEYSLRRQLKAEVDNLSGGAGSAGMLPWLAALPKTLGQVQDIQITNFKYDGKKGEVRIQARSSDFQPFEQARVKLEEQFNVSQGQSNRNNDAVIGSFVLTQK</sequence>
<dbReference type="InterPro" id="IPR043129">
    <property type="entry name" value="ATPase_NBD"/>
</dbReference>
<protein>
    <recommendedName>
        <fullName evidence="10">Type II secretion system protein L</fullName>
        <shortName evidence="10">T2SS protein L</shortName>
    </recommendedName>
</protein>
<comment type="similarity">
    <text evidence="2 10">Belongs to the GSP L family.</text>
</comment>
<dbReference type="GO" id="GO:0009276">
    <property type="term" value="C:Gram-negative-bacterium-type cell wall"/>
    <property type="evidence" value="ECO:0007669"/>
    <property type="project" value="InterPro"/>
</dbReference>
<dbReference type="Proteomes" id="UP000016567">
    <property type="component" value="Unassembled WGS sequence"/>
</dbReference>
<dbReference type="GO" id="GO:0015628">
    <property type="term" value="P:protein secretion by the type II secretion system"/>
    <property type="evidence" value="ECO:0007669"/>
    <property type="project" value="InterPro"/>
</dbReference>
<keyword evidence="7 10" id="KW-0653">Protein transport</keyword>
<reference evidence="13 14" key="1">
    <citation type="submission" date="2013-09" db="EMBL/GenBank/DDBJ databases">
        <title>Whole genome shotgun sequence of Vibrio azureus NBRC 104587.</title>
        <authorList>
            <person name="Isaki S."/>
            <person name="Hosoyama A."/>
            <person name="Numata M."/>
            <person name="Hashimoto M."/>
            <person name="Hosoyama Y."/>
            <person name="Tsuchikane K."/>
            <person name="Noguchi M."/>
            <person name="Hirakata S."/>
            <person name="Ichikawa N."/>
            <person name="Ohji S."/>
            <person name="Yamazoe A."/>
            <person name="Fujita N."/>
        </authorList>
    </citation>
    <scope>NUCLEOTIDE SEQUENCE [LARGE SCALE GENOMIC DNA]</scope>
    <source>
        <strain evidence="13 14">NBRC 104587</strain>
    </source>
</reference>
<proteinExistence type="inferred from homology"/>
<evidence type="ECO:0000259" key="11">
    <source>
        <dbReference type="Pfam" id="PF05134"/>
    </source>
</evidence>
<comment type="function">
    <text evidence="10">Inner membrane component of the type II secretion system required for the energy-dependent secretion of extracellular factors such as proteases and toxins from the periplasm.</text>
</comment>
<dbReference type="STRING" id="1219077.VAZ01S_028_00290"/>
<evidence type="ECO:0000256" key="3">
    <source>
        <dbReference type="ARBA" id="ARBA00022448"/>
    </source>
</evidence>
<evidence type="ECO:0000256" key="7">
    <source>
        <dbReference type="ARBA" id="ARBA00022927"/>
    </source>
</evidence>
<keyword evidence="6" id="KW-0812">Transmembrane</keyword>
<evidence type="ECO:0000256" key="1">
    <source>
        <dbReference type="ARBA" id="ARBA00004377"/>
    </source>
</evidence>
<feature type="domain" description="GspL periplasmic" evidence="12">
    <location>
        <begin position="243"/>
        <end position="400"/>
    </location>
</feature>
<evidence type="ECO:0000259" key="12">
    <source>
        <dbReference type="Pfam" id="PF12693"/>
    </source>
</evidence>
<dbReference type="Pfam" id="PF12693">
    <property type="entry name" value="GspL_C"/>
    <property type="match status" value="1"/>
</dbReference>
<keyword evidence="14" id="KW-1185">Reference proteome</keyword>
<dbReference type="CDD" id="cd24017">
    <property type="entry name" value="ASKHA_T2SSL_N"/>
    <property type="match status" value="1"/>
</dbReference>
<organism evidence="13 14">
    <name type="scientific">Vibrio azureus NBRC 104587</name>
    <dbReference type="NCBI Taxonomy" id="1219077"/>
    <lineage>
        <taxon>Bacteria</taxon>
        <taxon>Pseudomonadati</taxon>
        <taxon>Pseudomonadota</taxon>
        <taxon>Gammaproteobacteria</taxon>
        <taxon>Vibrionales</taxon>
        <taxon>Vibrionaceae</taxon>
        <taxon>Vibrio</taxon>
    </lineage>
</organism>
<dbReference type="PIRSF" id="PIRSF015761">
    <property type="entry name" value="Protein_L"/>
    <property type="match status" value="1"/>
</dbReference>
<name>U3APH0_9VIBR</name>
<evidence type="ECO:0000256" key="10">
    <source>
        <dbReference type="PIRNR" id="PIRNR015761"/>
    </source>
</evidence>
<dbReference type="EMBL" id="BATL01000028">
    <property type="protein sequence ID" value="GAD75675.1"/>
    <property type="molecule type" value="Genomic_DNA"/>
</dbReference>
<accession>U3APH0</accession>
<dbReference type="Gene3D" id="3.30.420.370">
    <property type="match status" value="1"/>
</dbReference>
<keyword evidence="8" id="KW-1133">Transmembrane helix</keyword>
<comment type="caution">
    <text evidence="13">The sequence shown here is derived from an EMBL/GenBank/DDBJ whole genome shotgun (WGS) entry which is preliminary data.</text>
</comment>
<dbReference type="OrthoDB" id="7011844at2"/>
<dbReference type="NCBIfam" id="TIGR01709">
    <property type="entry name" value="typeII_sec_gspL"/>
    <property type="match status" value="1"/>
</dbReference>